<dbReference type="GO" id="GO:0032465">
    <property type="term" value="P:regulation of cytokinesis"/>
    <property type="evidence" value="ECO:0007669"/>
    <property type="project" value="TreeGrafter"/>
</dbReference>
<dbReference type="PANTHER" id="PTHR46591">
    <property type="entry name" value="ZINC FINGER FYVE DOMAIN-CONTAINING PROTEIN 26"/>
    <property type="match status" value="1"/>
</dbReference>
<dbReference type="GO" id="GO:0005813">
    <property type="term" value="C:centrosome"/>
    <property type="evidence" value="ECO:0007669"/>
    <property type="project" value="TreeGrafter"/>
</dbReference>
<feature type="compositionally biased region" description="Basic and acidic residues" evidence="1">
    <location>
        <begin position="610"/>
        <end position="624"/>
    </location>
</feature>
<gene>
    <name evidence="2" type="ORF">D5F01_LYC12002</name>
</gene>
<evidence type="ECO:0000313" key="2">
    <source>
        <dbReference type="EMBL" id="KAE8290280.1"/>
    </source>
</evidence>
<dbReference type="GO" id="GO:0005765">
    <property type="term" value="C:lysosomal membrane"/>
    <property type="evidence" value="ECO:0007669"/>
    <property type="project" value="TreeGrafter"/>
</dbReference>
<dbReference type="AlphaFoldDB" id="A0A6G0IFS2"/>
<dbReference type="GO" id="GO:0000724">
    <property type="term" value="P:double-strand break repair via homologous recombination"/>
    <property type="evidence" value="ECO:0007669"/>
    <property type="project" value="InterPro"/>
</dbReference>
<dbReference type="Proteomes" id="UP000424527">
    <property type="component" value="Unassembled WGS sequence"/>
</dbReference>
<protein>
    <submittedName>
        <fullName evidence="2">Zinc finger FYVE domain-containing protein 26</fullName>
    </submittedName>
</protein>
<name>A0A6G0IFS2_LARCR</name>
<dbReference type="GO" id="GO:0032266">
    <property type="term" value="F:phosphatidylinositol-3-phosphate binding"/>
    <property type="evidence" value="ECO:0007669"/>
    <property type="project" value="InterPro"/>
</dbReference>
<dbReference type="GO" id="GO:0030496">
    <property type="term" value="C:midbody"/>
    <property type="evidence" value="ECO:0007669"/>
    <property type="project" value="TreeGrafter"/>
</dbReference>
<dbReference type="GO" id="GO:0000281">
    <property type="term" value="P:mitotic cytokinesis"/>
    <property type="evidence" value="ECO:0007669"/>
    <property type="project" value="InterPro"/>
</dbReference>
<comment type="caution">
    <text evidence="2">The sequence shown here is derived from an EMBL/GenBank/DDBJ whole genome shotgun (WGS) entry which is preliminary data.</text>
</comment>
<evidence type="ECO:0000256" key="1">
    <source>
        <dbReference type="SAM" id="MobiDB-lite"/>
    </source>
</evidence>
<evidence type="ECO:0000313" key="3">
    <source>
        <dbReference type="Proteomes" id="UP000424527"/>
    </source>
</evidence>
<feature type="region of interest" description="Disordered" evidence="1">
    <location>
        <begin position="1141"/>
        <end position="1183"/>
    </location>
</feature>
<sequence length="1231" mass="136068">MHPFGCESQTSLQDLFEYFKRCLQRGEWELANACVPQLVNSTGGGLSEKLRDIIKAIVCQPYSLKWESVGSPHRLAWFWLQVLEKWTEEQVPPHIRRELEFLLLLEELWSEGIPDTVLKELHKTFLDTQTEQKAPERSTDASVESCLRTLLEKKKPRLAQSLAQFLQDQSCSQDHTLQHTFIQHLMKRLGKPERRFDKPENGPLKEERILSSLLRPRCNALVSAYCSTALRLQRDHLLRSAPDTQVDLPEAEKLALSLCCHKDRPSIWKTIYFECLSSGKHFLEQVLVTALDLIKHEEFAQLRDLLKLEFQPLSRLLLLLGWTQCRSLSSAQTLLSILHREQAAASDSVLQEFANLLSSQLGILEWCKNNNTGISMEALLAQLHTLDNHSALYILHSLTPLAQFEERRILDLLQQLPNSPGTEDTEAACPLSPTVQRNIVLFQGFCAMKYAIYALCVNAHKYSNCTECESMQQRQHHQPSEAEMDQNQTSTSSDGCHSLFQHYLSECQLYLQAVPAMFRLELLENIFSLLFEGQEAGRALPPEAEVAENIGCSVTAETFGARLQRLSKRTAEAQWRLQIITSNQGSGSGSESPRPMSAVNYPVTILGRSKELKPEEKEETRETRYGQTNLHGETQRRNGGGVTAASSIEMEVCPCGGPHSWLVPAMLSSPESLLMSCIRRGNFMEAHQVSLVFDLGASACCGELVFMERYKEVLVELGQVEQKMESQSMSSSSSSSEGLVTAAVSGAGRTRLGSSGRSTLQAIGSAAAAGVAFYSISDIADRLLSTPAHPMPSLEEDYWLSRCASDPSGLLYTLLEELSPAAMAAFDLACCHCQLWKTSRQLLDTAERRLNSSLEARGVRADPKVPHSEGICGFPMILQQINKILNHSTTNKGSAKTEAVGEDQVFASPFGCCIQEVLLCCHPSLSEECIAARLGLAQRLESPLHILSTATDGTEGSVGSALLALLVEQASLKQPELDAHPVRSSMKQLLRSLDQLCPFEPDRDLVRPDYVRSFLDYINTLVSVLVRSLGSEDQSSEVKLGNPLLVLLQAPFQLLSHLLFDRQVSPDKVLSLLQQEELRLSVQQVIVRRCCESLPVWTSCPGEARDSSQAKKDDGVFGVASLSVLLQQHAQEHMPTLAIAEPQSDASSDSEGSVEDHSATPTNLSTSPTNLSTSPPSHSSSSSSLNSFLLTPSALSFLKARSPLLATLACLSACKGEAARTQSSGWSWLFP</sequence>
<dbReference type="InterPro" id="IPR028730">
    <property type="entry name" value="ZFYVE26"/>
</dbReference>
<accession>A0A6G0IFS2</accession>
<dbReference type="EMBL" id="REGW02000011">
    <property type="protein sequence ID" value="KAE8290280.1"/>
    <property type="molecule type" value="Genomic_DNA"/>
</dbReference>
<feature type="region of interest" description="Disordered" evidence="1">
    <location>
        <begin position="610"/>
        <end position="642"/>
    </location>
</feature>
<organism evidence="2 3">
    <name type="scientific">Larimichthys crocea</name>
    <name type="common">Large yellow croaker</name>
    <name type="synonym">Pseudosciaena crocea</name>
    <dbReference type="NCBI Taxonomy" id="215358"/>
    <lineage>
        <taxon>Eukaryota</taxon>
        <taxon>Metazoa</taxon>
        <taxon>Chordata</taxon>
        <taxon>Craniata</taxon>
        <taxon>Vertebrata</taxon>
        <taxon>Euteleostomi</taxon>
        <taxon>Actinopterygii</taxon>
        <taxon>Neopterygii</taxon>
        <taxon>Teleostei</taxon>
        <taxon>Neoteleostei</taxon>
        <taxon>Acanthomorphata</taxon>
        <taxon>Eupercaria</taxon>
        <taxon>Sciaenidae</taxon>
        <taxon>Larimichthys</taxon>
    </lineage>
</organism>
<dbReference type="PANTHER" id="PTHR46591:SF1">
    <property type="entry name" value="ZINC FINGER FYVE DOMAIN-CONTAINING PROTEIN 26"/>
    <property type="match status" value="1"/>
</dbReference>
<feature type="compositionally biased region" description="Low complexity" evidence="1">
    <location>
        <begin position="1159"/>
        <end position="1183"/>
    </location>
</feature>
<reference evidence="2 3" key="1">
    <citation type="submission" date="2019-07" db="EMBL/GenBank/DDBJ databases">
        <title>Chromosome genome assembly for large yellow croaker.</title>
        <authorList>
            <person name="Xiao S."/>
        </authorList>
    </citation>
    <scope>NUCLEOTIDE SEQUENCE [LARGE SCALE GENOMIC DNA]</scope>
    <source>
        <strain evidence="2">JMULYC20181020</strain>
        <tissue evidence="2">Muscle</tissue>
    </source>
</reference>
<keyword evidence="3" id="KW-1185">Reference proteome</keyword>
<proteinExistence type="predicted"/>